<dbReference type="Proteomes" id="UP000789920">
    <property type="component" value="Unassembled WGS sequence"/>
</dbReference>
<keyword evidence="2" id="KW-1185">Reference proteome</keyword>
<evidence type="ECO:0000313" key="1">
    <source>
        <dbReference type="EMBL" id="CAG8736450.1"/>
    </source>
</evidence>
<evidence type="ECO:0000313" key="2">
    <source>
        <dbReference type="Proteomes" id="UP000789920"/>
    </source>
</evidence>
<accession>A0ACA9Q4L3</accession>
<dbReference type="EMBL" id="CAJVQC010027445">
    <property type="protein sequence ID" value="CAG8736450.1"/>
    <property type="molecule type" value="Genomic_DNA"/>
</dbReference>
<feature type="non-terminal residue" evidence="1">
    <location>
        <position position="153"/>
    </location>
</feature>
<gene>
    <name evidence="1" type="ORF">RPERSI_LOCUS12707</name>
</gene>
<feature type="non-terminal residue" evidence="1">
    <location>
        <position position="1"/>
    </location>
</feature>
<proteinExistence type="predicted"/>
<sequence length="153" mass="17586">NSTTEFEAVSSSGNKTNWALCYTQTRFIAGIQSIQRVKSMNAIIKKEVSRSSTLLYLIDAIQNRLPYVANHYFSAIDSLIQKYLTPHVLSLQRQQLSESFLYNVSEITYEWDNNIPEPANIIENGYLEDDYERSQTCLNILLQPLSRDDVVQI</sequence>
<reference evidence="1" key="1">
    <citation type="submission" date="2021-06" db="EMBL/GenBank/DDBJ databases">
        <authorList>
            <person name="Kallberg Y."/>
            <person name="Tangrot J."/>
            <person name="Rosling A."/>
        </authorList>
    </citation>
    <scope>NUCLEOTIDE SEQUENCE</scope>
    <source>
        <strain evidence="1">MA461A</strain>
    </source>
</reference>
<organism evidence="1 2">
    <name type="scientific">Racocetra persica</name>
    <dbReference type="NCBI Taxonomy" id="160502"/>
    <lineage>
        <taxon>Eukaryota</taxon>
        <taxon>Fungi</taxon>
        <taxon>Fungi incertae sedis</taxon>
        <taxon>Mucoromycota</taxon>
        <taxon>Glomeromycotina</taxon>
        <taxon>Glomeromycetes</taxon>
        <taxon>Diversisporales</taxon>
        <taxon>Gigasporaceae</taxon>
        <taxon>Racocetra</taxon>
    </lineage>
</organism>
<comment type="caution">
    <text evidence="1">The sequence shown here is derived from an EMBL/GenBank/DDBJ whole genome shotgun (WGS) entry which is preliminary data.</text>
</comment>
<protein>
    <submittedName>
        <fullName evidence="1">4680_t:CDS:1</fullName>
    </submittedName>
</protein>
<name>A0ACA9Q4L3_9GLOM</name>